<dbReference type="EMBL" id="JABSTR010000009">
    <property type="protein sequence ID" value="KAH9378585.1"/>
    <property type="molecule type" value="Genomic_DNA"/>
</dbReference>
<dbReference type="OMA" id="PICCTEN"/>
<organism evidence="1 2">
    <name type="scientific">Haemaphysalis longicornis</name>
    <name type="common">Bush tick</name>
    <dbReference type="NCBI Taxonomy" id="44386"/>
    <lineage>
        <taxon>Eukaryota</taxon>
        <taxon>Metazoa</taxon>
        <taxon>Ecdysozoa</taxon>
        <taxon>Arthropoda</taxon>
        <taxon>Chelicerata</taxon>
        <taxon>Arachnida</taxon>
        <taxon>Acari</taxon>
        <taxon>Parasitiformes</taxon>
        <taxon>Ixodida</taxon>
        <taxon>Ixodoidea</taxon>
        <taxon>Ixodidae</taxon>
        <taxon>Haemaphysalinae</taxon>
        <taxon>Haemaphysalis</taxon>
    </lineage>
</organism>
<name>A0A9J6GUP1_HAELO</name>
<comment type="caution">
    <text evidence="1">The sequence shown here is derived from an EMBL/GenBank/DDBJ whole genome shotgun (WGS) entry which is preliminary data.</text>
</comment>
<proteinExistence type="predicted"/>
<evidence type="ECO:0000313" key="1">
    <source>
        <dbReference type="EMBL" id="KAH9378585.1"/>
    </source>
</evidence>
<dbReference type="VEuPathDB" id="VectorBase:HLOH_059537"/>
<evidence type="ECO:0000313" key="2">
    <source>
        <dbReference type="Proteomes" id="UP000821853"/>
    </source>
</evidence>
<accession>A0A9J6GUP1</accession>
<protein>
    <submittedName>
        <fullName evidence="1">Uncharacterized protein</fullName>
    </submittedName>
</protein>
<reference evidence="1 2" key="1">
    <citation type="journal article" date="2020" name="Cell">
        <title>Large-Scale Comparative Analyses of Tick Genomes Elucidate Their Genetic Diversity and Vector Capacities.</title>
        <authorList>
            <consortium name="Tick Genome and Microbiome Consortium (TIGMIC)"/>
            <person name="Jia N."/>
            <person name="Wang J."/>
            <person name="Shi W."/>
            <person name="Du L."/>
            <person name="Sun Y."/>
            <person name="Zhan W."/>
            <person name="Jiang J.F."/>
            <person name="Wang Q."/>
            <person name="Zhang B."/>
            <person name="Ji P."/>
            <person name="Bell-Sakyi L."/>
            <person name="Cui X.M."/>
            <person name="Yuan T.T."/>
            <person name="Jiang B.G."/>
            <person name="Yang W.F."/>
            <person name="Lam T.T."/>
            <person name="Chang Q.C."/>
            <person name="Ding S.J."/>
            <person name="Wang X.J."/>
            <person name="Zhu J.G."/>
            <person name="Ruan X.D."/>
            <person name="Zhao L."/>
            <person name="Wei J.T."/>
            <person name="Ye R.Z."/>
            <person name="Que T.C."/>
            <person name="Du C.H."/>
            <person name="Zhou Y.H."/>
            <person name="Cheng J.X."/>
            <person name="Dai P.F."/>
            <person name="Guo W.B."/>
            <person name="Han X.H."/>
            <person name="Huang E.J."/>
            <person name="Li L.F."/>
            <person name="Wei W."/>
            <person name="Gao Y.C."/>
            <person name="Liu J.Z."/>
            <person name="Shao H.Z."/>
            <person name="Wang X."/>
            <person name="Wang C.C."/>
            <person name="Yang T.C."/>
            <person name="Huo Q.B."/>
            <person name="Li W."/>
            <person name="Chen H.Y."/>
            <person name="Chen S.E."/>
            <person name="Zhou L.G."/>
            <person name="Ni X.B."/>
            <person name="Tian J.H."/>
            <person name="Sheng Y."/>
            <person name="Liu T."/>
            <person name="Pan Y.S."/>
            <person name="Xia L.Y."/>
            <person name="Li J."/>
            <person name="Zhao F."/>
            <person name="Cao W.C."/>
        </authorList>
    </citation>
    <scope>NUCLEOTIDE SEQUENCE [LARGE SCALE GENOMIC DNA]</scope>
    <source>
        <strain evidence="1">HaeL-2018</strain>
    </source>
</reference>
<gene>
    <name evidence="1" type="ORF">HPB48_009952</name>
</gene>
<sequence length="187" mass="21847">MKIDTYSTPDSMDEWISNLRSCTREFTRPICCTENFPFIDRNLITLWNHRKKIVARLRNNKDNIHIQKELAAHKQVIQTYDDDLARRNWRETCESINGRLHLARIWKILKGLLEHSRPQHTLTKIQLTLQLGDEELRKVLCDTFYPRTTVQDLPHYPVYSISGMDSDCTAAELSLALSYMTKNTAPG</sequence>
<dbReference type="AlphaFoldDB" id="A0A9J6GUP1"/>
<keyword evidence="2" id="KW-1185">Reference proteome</keyword>
<dbReference type="Proteomes" id="UP000821853">
    <property type="component" value="Unassembled WGS sequence"/>
</dbReference>